<comment type="similarity">
    <text evidence="6">Belongs to the peptidase C56 family. HSP31-like subfamily.</text>
</comment>
<evidence type="ECO:0000256" key="7">
    <source>
        <dbReference type="ARBA" id="ARBA00048082"/>
    </source>
</evidence>
<dbReference type="PANTHER" id="PTHR48094">
    <property type="entry name" value="PROTEIN/NUCLEIC ACID DEGLYCASE DJ-1-RELATED"/>
    <property type="match status" value="1"/>
</dbReference>
<comment type="subunit">
    <text evidence="2">Homodimer.</text>
</comment>
<dbReference type="EC" id="4.2.1.130" evidence="3"/>
<dbReference type="InterPro" id="IPR029062">
    <property type="entry name" value="Class_I_gatase-like"/>
</dbReference>
<dbReference type="EMBL" id="CP048997">
    <property type="protein sequence ID" value="QID82699.1"/>
    <property type="molecule type" value="Genomic_DNA"/>
</dbReference>
<dbReference type="Proteomes" id="UP000501346">
    <property type="component" value="Chromosome ScXVI"/>
</dbReference>
<keyword evidence="5" id="KW-0456">Lyase</keyword>
<evidence type="ECO:0000256" key="6">
    <source>
        <dbReference type="ARBA" id="ARBA00038493"/>
    </source>
</evidence>
<reference evidence="9 10" key="1">
    <citation type="journal article" date="2019" name="BMC Genomics">
        <title>Chromosome level assembly and comparative genome analysis confirm lager-brewing yeasts originated from a single hybridization.</title>
        <authorList>
            <person name="Salazar A.N."/>
            <person name="Gorter de Vries A.R."/>
            <person name="van den Broek M."/>
            <person name="Brouwers N."/>
            <person name="de la Torre Cortes P."/>
            <person name="Kuijpers N.G.A."/>
            <person name="Daran J.G."/>
            <person name="Abeel T."/>
        </authorList>
    </citation>
    <scope>NUCLEOTIDE SEQUENCE [LARGE SCALE GENOMIC DNA]</scope>
    <source>
        <strain evidence="9 10">CBS 1483</strain>
    </source>
</reference>
<keyword evidence="10" id="KW-1185">Reference proteome</keyword>
<evidence type="ECO:0000256" key="4">
    <source>
        <dbReference type="ARBA" id="ARBA00023016"/>
    </source>
</evidence>
<comment type="function">
    <text evidence="8">Catalyzes the conversion of methylglyoxal (MG) to D-lactate in a single glutathione (GSH)-independent step. May play a role in detoxifying endogenously produced glyoxals. Involved in protection against reactive oxygen species (ROS). Important for viability in stationary phase. May negatively regulate TORC1 in response to nutrient limitation.</text>
</comment>
<comment type="catalytic activity">
    <reaction evidence="7">
        <text>methylglyoxal + H2O = (R)-lactate + H(+)</text>
        <dbReference type="Rhea" id="RHEA:27754"/>
        <dbReference type="ChEBI" id="CHEBI:15377"/>
        <dbReference type="ChEBI" id="CHEBI:15378"/>
        <dbReference type="ChEBI" id="CHEBI:16004"/>
        <dbReference type="ChEBI" id="CHEBI:17158"/>
        <dbReference type="EC" id="4.2.1.130"/>
    </reaction>
</comment>
<evidence type="ECO:0000256" key="8">
    <source>
        <dbReference type="ARBA" id="ARBA00059996"/>
    </source>
</evidence>
<dbReference type="FunFam" id="3.40.50.880:FF:000051">
    <property type="entry name" value="Glutathione-independent glyoxalase HSP31"/>
    <property type="match status" value="1"/>
</dbReference>
<organism evidence="9 10">
    <name type="scientific">Saccharomyces pastorianus</name>
    <name type="common">Lager yeast</name>
    <name type="synonym">Saccharomyces cerevisiae x Saccharomyces eubayanus</name>
    <dbReference type="NCBI Taxonomy" id="27292"/>
    <lineage>
        <taxon>Eukaryota</taxon>
        <taxon>Fungi</taxon>
        <taxon>Dikarya</taxon>
        <taxon>Ascomycota</taxon>
        <taxon>Saccharomycotina</taxon>
        <taxon>Saccharomycetes</taxon>
        <taxon>Saccharomycetales</taxon>
        <taxon>Saccharomycetaceae</taxon>
        <taxon>Saccharomyces</taxon>
    </lineage>
</organism>
<sequence length="237" mass="25969">MTPKRALISLTSYHGPFYKDGAKTGVFVVEILRSFDTFEKHGFEVDFVSETGGFGWDEHYLPKSFIGGEDKMNFETKNSAFNKALARIKTANEVNASDYKIFFASAGHGALFDYPKAKNLQDIASKIYANGGVIAAICHGPLLFDGLIDIKTTRPLIEGKAITGFPLEGEIALGVDDILRSRKLTTVERVANKNGAKYLAPIHPWDDYSITDGKLVTGVNANSSYSTTIRAINVLYS</sequence>
<dbReference type="OrthoDB" id="543156at2759"/>
<comment type="subcellular location">
    <subcellularLocation>
        <location evidence="1">Cytoplasm</location>
        <location evidence="1">P-body</location>
    </subcellularLocation>
</comment>
<dbReference type="GO" id="GO:0019243">
    <property type="term" value="P:methylglyoxal catabolic process to D-lactate via S-lactoyl-glutathione"/>
    <property type="evidence" value="ECO:0007669"/>
    <property type="project" value="TreeGrafter"/>
</dbReference>
<evidence type="ECO:0000256" key="5">
    <source>
        <dbReference type="ARBA" id="ARBA00023239"/>
    </source>
</evidence>
<keyword evidence="4" id="KW-0346">Stress response</keyword>
<evidence type="ECO:0000313" key="10">
    <source>
        <dbReference type="Proteomes" id="UP000501346"/>
    </source>
</evidence>
<dbReference type="GO" id="GO:0031669">
    <property type="term" value="P:cellular response to nutrient levels"/>
    <property type="evidence" value="ECO:0007669"/>
    <property type="project" value="UniProtKB-ARBA"/>
</dbReference>
<proteinExistence type="inferred from homology"/>
<name>A0A6C1E127_SACPS</name>
<accession>A0A6C1E127</accession>
<dbReference type="PANTHER" id="PTHR48094:SF11">
    <property type="entry name" value="GLUTATHIONE-INDEPENDENT GLYOXALASE HSP31-RELATED"/>
    <property type="match status" value="1"/>
</dbReference>
<protein>
    <recommendedName>
        <fullName evidence="3">D-lactate dehydratase</fullName>
        <ecNumber evidence="3">4.2.1.130</ecNumber>
    </recommendedName>
</protein>
<dbReference type="GO" id="GO:0019172">
    <property type="term" value="F:glyoxalase III activity"/>
    <property type="evidence" value="ECO:0007669"/>
    <property type="project" value="UniProtKB-EC"/>
</dbReference>
<gene>
    <name evidence="9" type="primary">HSP32</name>
    <name evidence="9" type="ORF">GRS66_005129</name>
</gene>
<dbReference type="SUPFAM" id="SSF52317">
    <property type="entry name" value="Class I glutamine amidotransferase-like"/>
    <property type="match status" value="1"/>
</dbReference>
<dbReference type="GO" id="GO:0000932">
    <property type="term" value="C:P-body"/>
    <property type="evidence" value="ECO:0007669"/>
    <property type="project" value="UniProtKB-SubCell"/>
</dbReference>
<evidence type="ECO:0000256" key="1">
    <source>
        <dbReference type="ARBA" id="ARBA00004201"/>
    </source>
</evidence>
<evidence type="ECO:0000256" key="3">
    <source>
        <dbReference type="ARBA" id="ARBA00013134"/>
    </source>
</evidence>
<evidence type="ECO:0000313" key="9">
    <source>
        <dbReference type="EMBL" id="QID82699.1"/>
    </source>
</evidence>
<dbReference type="Gene3D" id="3.40.50.880">
    <property type="match status" value="1"/>
</dbReference>
<dbReference type="AlphaFoldDB" id="A0A6C1E127"/>
<evidence type="ECO:0000256" key="2">
    <source>
        <dbReference type="ARBA" id="ARBA00011738"/>
    </source>
</evidence>
<dbReference type="InterPro" id="IPR050325">
    <property type="entry name" value="Prot/Nucl_acid_deglycase"/>
</dbReference>